<dbReference type="PROSITE" id="PS51379">
    <property type="entry name" value="4FE4S_FER_2"/>
    <property type="match status" value="2"/>
</dbReference>
<evidence type="ECO:0000256" key="8">
    <source>
        <dbReference type="ARBA" id="ARBA00023014"/>
    </source>
</evidence>
<reference evidence="11 12" key="1">
    <citation type="submission" date="2011-08" db="EMBL/GenBank/DDBJ databases">
        <authorList>
            <person name="Weinstock G."/>
            <person name="Sodergren E."/>
            <person name="Clifton S."/>
            <person name="Fulton L."/>
            <person name="Fulton B."/>
            <person name="Courtney L."/>
            <person name="Fronick C."/>
            <person name="Harrison M."/>
            <person name="Strong C."/>
            <person name="Farmer C."/>
            <person name="Delahaunty K."/>
            <person name="Markovic C."/>
            <person name="Hall O."/>
            <person name="Minx P."/>
            <person name="Tomlinson C."/>
            <person name="Mitreva M."/>
            <person name="Hou S."/>
            <person name="Chen J."/>
            <person name="Wollam A."/>
            <person name="Pepin K.H."/>
            <person name="Johnson M."/>
            <person name="Bhonagiri V."/>
            <person name="Zhang X."/>
            <person name="Suruliraj S."/>
            <person name="Warren W."/>
            <person name="Chinwalla A."/>
            <person name="Mardis E.R."/>
            <person name="Wilson R.K."/>
        </authorList>
    </citation>
    <scope>NUCLEOTIDE SEQUENCE [LARGE SCALE GENOMIC DNA]</scope>
    <source>
        <strain evidence="11 12">DP7</strain>
    </source>
</reference>
<keyword evidence="4" id="KW-0813">Transport</keyword>
<dbReference type="GO" id="GO:0051536">
    <property type="term" value="F:iron-sulfur cluster binding"/>
    <property type="evidence" value="ECO:0007669"/>
    <property type="project" value="UniProtKB-KW"/>
</dbReference>
<dbReference type="PANTHER" id="PTHR43082:SF3">
    <property type="entry name" value="FERREDOXIN-LIKE PROTEIN YDIT"/>
    <property type="match status" value="1"/>
</dbReference>
<evidence type="ECO:0000313" key="11">
    <source>
        <dbReference type="EMBL" id="EHL09114.1"/>
    </source>
</evidence>
<keyword evidence="8" id="KW-0411">Iron-sulfur</keyword>
<dbReference type="Pfam" id="PF05187">
    <property type="entry name" value="Fer4_ETF_QO"/>
    <property type="match status" value="1"/>
</dbReference>
<keyword evidence="7" id="KW-0408">Iron</keyword>
<dbReference type="SUPFAM" id="SSF54862">
    <property type="entry name" value="4Fe-4S ferredoxins"/>
    <property type="match status" value="1"/>
</dbReference>
<dbReference type="GO" id="GO:0005506">
    <property type="term" value="F:iron ion binding"/>
    <property type="evidence" value="ECO:0007669"/>
    <property type="project" value="InterPro"/>
</dbReference>
<evidence type="ECO:0000259" key="10">
    <source>
        <dbReference type="PROSITE" id="PS51379"/>
    </source>
</evidence>
<gene>
    <name evidence="11" type="ORF">HMPREF0322_00145</name>
</gene>
<evidence type="ECO:0000256" key="6">
    <source>
        <dbReference type="ARBA" id="ARBA00022982"/>
    </source>
</evidence>
<evidence type="ECO:0000256" key="7">
    <source>
        <dbReference type="ARBA" id="ARBA00023004"/>
    </source>
</evidence>
<dbReference type="PATRIC" id="fig|537010.4.peg.136"/>
<dbReference type="PANTHER" id="PTHR43082">
    <property type="entry name" value="FERREDOXIN-LIKE"/>
    <property type="match status" value="1"/>
</dbReference>
<evidence type="ECO:0000256" key="9">
    <source>
        <dbReference type="ARBA" id="ARBA00023231"/>
    </source>
</evidence>
<feature type="domain" description="4Fe-4S ferredoxin-type" evidence="10">
    <location>
        <begin position="56"/>
        <end position="86"/>
    </location>
</feature>
<comment type="similarity">
    <text evidence="2">To ferredoxins from P.putida and C.tartarivorum, ferredoxin I from A.vinelandii, ferredoxin II from D.desulfuricans.</text>
</comment>
<comment type="function">
    <text evidence="1">Could be a 3Fe-4S cluster-containing protein.</text>
</comment>
<dbReference type="HOGENOM" id="CLU_163428_0_0_9"/>
<dbReference type="RefSeq" id="WP_005808007.1">
    <property type="nucleotide sequence ID" value="NZ_JH414436.1"/>
</dbReference>
<keyword evidence="5" id="KW-0479">Metal-binding</keyword>
<dbReference type="PIRSF" id="PIRSF036548">
    <property type="entry name" value="Fdx_FixX"/>
    <property type="match status" value="1"/>
</dbReference>
<accession>G9XGS9</accession>
<dbReference type="Gene3D" id="3.30.70.20">
    <property type="match status" value="1"/>
</dbReference>
<dbReference type="EMBL" id="AFZX01000005">
    <property type="protein sequence ID" value="EHL09114.1"/>
    <property type="molecule type" value="Genomic_DNA"/>
</dbReference>
<dbReference type="Proteomes" id="UP000004416">
    <property type="component" value="Unassembled WGS sequence"/>
</dbReference>
<evidence type="ECO:0000256" key="4">
    <source>
        <dbReference type="ARBA" id="ARBA00022448"/>
    </source>
</evidence>
<keyword evidence="6" id="KW-0249">Electron transport</keyword>
<evidence type="ECO:0000256" key="5">
    <source>
        <dbReference type="ARBA" id="ARBA00022723"/>
    </source>
</evidence>
<dbReference type="AlphaFoldDB" id="G9XGS9"/>
<evidence type="ECO:0000256" key="3">
    <source>
        <dbReference type="ARBA" id="ARBA00020378"/>
    </source>
</evidence>
<proteinExistence type="predicted"/>
<dbReference type="InterPro" id="IPR017896">
    <property type="entry name" value="4Fe4S_Fe-S-bd"/>
</dbReference>
<sequence length="97" mass="11025">MSIEKKEAAELLSLDKFNVDEDEAHIVLDKSICRQCAAKPCLYVCPAVLYKLDANKEMSFDYAGCLECGTCRIMCQKKGIVKWQYPRGTFGINYRFG</sequence>
<evidence type="ECO:0000256" key="1">
    <source>
        <dbReference type="ARBA" id="ARBA00003208"/>
    </source>
</evidence>
<evidence type="ECO:0000313" key="12">
    <source>
        <dbReference type="Proteomes" id="UP000004416"/>
    </source>
</evidence>
<feature type="domain" description="4Fe-4S ferredoxin-type" evidence="10">
    <location>
        <begin position="24"/>
        <end position="55"/>
    </location>
</feature>
<dbReference type="InterPro" id="IPR007859">
    <property type="entry name" value="ETF-QO/FixX_C"/>
</dbReference>
<organism evidence="11 12">
    <name type="scientific">Desulfitobacterium hafniense DP7</name>
    <dbReference type="NCBI Taxonomy" id="537010"/>
    <lineage>
        <taxon>Bacteria</taxon>
        <taxon>Bacillati</taxon>
        <taxon>Bacillota</taxon>
        <taxon>Clostridia</taxon>
        <taxon>Eubacteriales</taxon>
        <taxon>Desulfitobacteriaceae</taxon>
        <taxon>Desulfitobacterium</taxon>
    </lineage>
</organism>
<evidence type="ECO:0000256" key="2">
    <source>
        <dbReference type="ARBA" id="ARBA00009192"/>
    </source>
</evidence>
<comment type="caution">
    <text evidence="11">The sequence shown here is derived from an EMBL/GenBank/DDBJ whole genome shotgun (WGS) entry which is preliminary data.</text>
</comment>
<keyword evidence="9" id="KW-0535">Nitrogen fixation</keyword>
<protein>
    <recommendedName>
        <fullName evidence="3">Ferredoxin-like protein</fullName>
    </recommendedName>
</protein>
<name>G9XGS9_DESHA</name>
<dbReference type="InterPro" id="IPR012206">
    <property type="entry name" value="Fd_FixX"/>
</dbReference>